<dbReference type="PANTHER" id="PTHR27007">
    <property type="match status" value="1"/>
</dbReference>
<keyword evidence="12 14" id="KW-0472">Membrane</keyword>
<dbReference type="Gene3D" id="1.10.510.10">
    <property type="entry name" value="Transferase(Phosphotransferase) domain 1"/>
    <property type="match status" value="1"/>
</dbReference>
<dbReference type="InterPro" id="IPR013320">
    <property type="entry name" value="ConA-like_dom_sf"/>
</dbReference>
<dbReference type="InterPro" id="IPR011009">
    <property type="entry name" value="Kinase-like_dom_sf"/>
</dbReference>
<sequence length="701" mass="77417">MAMYCSWLVSNNKVILCVVIAICCTSFVATQNVNFYYHNFENANLTLLDDAEISSEGIELNVQNVSYASGVGRILYPEKVQFQDVKSMTFASFTTSFAFSVNSTSNTLNGDGLAFIIVANNNSPFHNSSGGALGILSRETNGNASNHVFAVEIDTFRNFEYDDPSNSHVGIDINSLNSTYTVNSTHTYNFCNQICNQSYFANQGIFGAWIDYSATNETLSVAVQPWYGTASTPPPSQILVPNFTLLDVLEDDGQMYVGFSGATGADFEYHYIYNWSFSTRGLPNQISPSPSPNQISPSASPNQISPTIVLTCGIIFMGGAILGAFFFFKRKSRTGLHVLELGSHGNQDNYDLHLEEFVGGPRRFSYKELSTATKSFSPNEMLGRGGFGCVYKGVLRDTGALVAVKKIAEDSQQGGREFFAEVSIISRVRHRNLVQLQGWCCERSHLMLVYDYMSNKSLDKILYHVPETSNTIELTWDLRYNILIGVSSALTYLHEEWEQCVVHRDVKASNVMLDEELNPRLGDFGLARLIARTKNAQTTIVAGTLGYMAPELSTTGKATTKTDVFSYGALALEVACGRRPVDFSVSDAETILLDWVWRCYENGELFKVVDGTLGTKFNEEQMRTVLLLGLLCSHPDPNARPTMGYVRQVLTGNFNLPPIPFHKPIASYSTQNGIEFMDMITSSTSNDGEPSIESSSSILSK</sequence>
<gene>
    <name evidence="16" type="ORF">CSSPJE1EN1_LOCUS10570</name>
</gene>
<dbReference type="Pfam" id="PF00139">
    <property type="entry name" value="Lectin_legB"/>
    <property type="match status" value="1"/>
</dbReference>
<evidence type="ECO:0000256" key="3">
    <source>
        <dbReference type="ARBA" id="ARBA00010217"/>
    </source>
</evidence>
<dbReference type="CDD" id="cd14066">
    <property type="entry name" value="STKc_IRAK"/>
    <property type="match status" value="1"/>
</dbReference>
<dbReference type="InterPro" id="IPR000719">
    <property type="entry name" value="Prot_kinase_dom"/>
</dbReference>
<evidence type="ECO:0000313" key="16">
    <source>
        <dbReference type="EMBL" id="CAK9265092.1"/>
    </source>
</evidence>
<dbReference type="Gene3D" id="2.60.120.200">
    <property type="match status" value="1"/>
</dbReference>
<feature type="domain" description="Protein kinase" evidence="15">
    <location>
        <begin position="376"/>
        <end position="665"/>
    </location>
</feature>
<comment type="subcellular location">
    <subcellularLocation>
        <location evidence="1">Membrane</location>
        <topology evidence="1">Single-pass type I membrane protein</topology>
    </subcellularLocation>
</comment>
<evidence type="ECO:0000256" key="5">
    <source>
        <dbReference type="ARBA" id="ARBA00022692"/>
    </source>
</evidence>
<evidence type="ECO:0000256" key="8">
    <source>
        <dbReference type="ARBA" id="ARBA00022741"/>
    </source>
</evidence>
<evidence type="ECO:0000256" key="14">
    <source>
        <dbReference type="SAM" id="Phobius"/>
    </source>
</evidence>
<evidence type="ECO:0000313" key="17">
    <source>
        <dbReference type="Proteomes" id="UP001497444"/>
    </source>
</evidence>
<feature type="non-terminal residue" evidence="16">
    <location>
        <position position="701"/>
    </location>
</feature>
<dbReference type="CDD" id="cd06899">
    <property type="entry name" value="lectin_legume_LecRK_Arcelin_ConA"/>
    <property type="match status" value="1"/>
</dbReference>
<dbReference type="SUPFAM" id="SSF56112">
    <property type="entry name" value="Protein kinase-like (PK-like)"/>
    <property type="match status" value="1"/>
</dbReference>
<comment type="similarity">
    <text evidence="2">In the N-terminal section; belongs to the leguminous lectin family.</text>
</comment>
<evidence type="ECO:0000256" key="11">
    <source>
        <dbReference type="ARBA" id="ARBA00022989"/>
    </source>
</evidence>
<keyword evidence="9" id="KW-0418">Kinase</keyword>
<dbReference type="PROSITE" id="PS00107">
    <property type="entry name" value="PROTEIN_KINASE_ATP"/>
    <property type="match status" value="1"/>
</dbReference>
<keyword evidence="5 14" id="KW-0812">Transmembrane</keyword>
<name>A0ABP0WI41_9BRYO</name>
<protein>
    <recommendedName>
        <fullName evidence="15">Protein kinase domain-containing protein</fullName>
    </recommendedName>
</protein>
<keyword evidence="11 14" id="KW-1133">Transmembrane helix</keyword>
<evidence type="ECO:0000256" key="9">
    <source>
        <dbReference type="ARBA" id="ARBA00022777"/>
    </source>
</evidence>
<keyword evidence="7" id="KW-0430">Lectin</keyword>
<dbReference type="InterPro" id="IPR001220">
    <property type="entry name" value="Legume_lectin_dom"/>
</dbReference>
<accession>A0ABP0WI41</accession>
<feature type="binding site" evidence="13">
    <location>
        <position position="406"/>
    </location>
    <ligand>
        <name>ATP</name>
        <dbReference type="ChEBI" id="CHEBI:30616"/>
    </ligand>
</feature>
<dbReference type="PROSITE" id="PS50011">
    <property type="entry name" value="PROTEIN_KINASE_DOM"/>
    <property type="match status" value="1"/>
</dbReference>
<feature type="transmembrane region" description="Helical" evidence="14">
    <location>
        <begin position="308"/>
        <end position="328"/>
    </location>
</feature>
<evidence type="ECO:0000256" key="2">
    <source>
        <dbReference type="ARBA" id="ARBA00008536"/>
    </source>
</evidence>
<organism evidence="16 17">
    <name type="scientific">Sphagnum jensenii</name>
    <dbReference type="NCBI Taxonomy" id="128206"/>
    <lineage>
        <taxon>Eukaryota</taxon>
        <taxon>Viridiplantae</taxon>
        <taxon>Streptophyta</taxon>
        <taxon>Embryophyta</taxon>
        <taxon>Bryophyta</taxon>
        <taxon>Sphagnophytina</taxon>
        <taxon>Sphagnopsida</taxon>
        <taxon>Sphagnales</taxon>
        <taxon>Sphagnaceae</taxon>
        <taxon>Sphagnum</taxon>
    </lineage>
</organism>
<evidence type="ECO:0000256" key="10">
    <source>
        <dbReference type="ARBA" id="ARBA00022840"/>
    </source>
</evidence>
<evidence type="ECO:0000259" key="15">
    <source>
        <dbReference type="PROSITE" id="PS50011"/>
    </source>
</evidence>
<dbReference type="PROSITE" id="PS00108">
    <property type="entry name" value="PROTEIN_KINASE_ST"/>
    <property type="match status" value="1"/>
</dbReference>
<evidence type="ECO:0000256" key="12">
    <source>
        <dbReference type="ARBA" id="ARBA00023136"/>
    </source>
</evidence>
<dbReference type="EMBL" id="OZ020112">
    <property type="protein sequence ID" value="CAK9265092.1"/>
    <property type="molecule type" value="Genomic_DNA"/>
</dbReference>
<dbReference type="InterPro" id="IPR008271">
    <property type="entry name" value="Ser/Thr_kinase_AS"/>
</dbReference>
<dbReference type="InterPro" id="IPR017441">
    <property type="entry name" value="Protein_kinase_ATP_BS"/>
</dbReference>
<dbReference type="Pfam" id="PF00069">
    <property type="entry name" value="Pkinase"/>
    <property type="match status" value="1"/>
</dbReference>
<evidence type="ECO:0000256" key="7">
    <source>
        <dbReference type="ARBA" id="ARBA00022734"/>
    </source>
</evidence>
<keyword evidence="6" id="KW-0732">Signal</keyword>
<dbReference type="Gene3D" id="3.30.200.20">
    <property type="entry name" value="Phosphorylase Kinase, domain 1"/>
    <property type="match status" value="1"/>
</dbReference>
<proteinExistence type="inferred from homology"/>
<evidence type="ECO:0000256" key="6">
    <source>
        <dbReference type="ARBA" id="ARBA00022729"/>
    </source>
</evidence>
<dbReference type="InterPro" id="IPR050528">
    <property type="entry name" value="L-type_Lectin-RKs"/>
</dbReference>
<evidence type="ECO:0000256" key="1">
    <source>
        <dbReference type="ARBA" id="ARBA00004479"/>
    </source>
</evidence>
<comment type="similarity">
    <text evidence="3">In the C-terminal section; belongs to the protein kinase superfamily. Ser/Thr protein kinase family.</text>
</comment>
<dbReference type="SUPFAM" id="SSF49899">
    <property type="entry name" value="Concanavalin A-like lectins/glucanases"/>
    <property type="match status" value="1"/>
</dbReference>
<keyword evidence="10 13" id="KW-0067">ATP-binding</keyword>
<keyword evidence="4" id="KW-0808">Transferase</keyword>
<dbReference type="SMART" id="SM00220">
    <property type="entry name" value="S_TKc"/>
    <property type="match status" value="1"/>
</dbReference>
<keyword evidence="17" id="KW-1185">Reference proteome</keyword>
<reference evidence="16" key="1">
    <citation type="submission" date="2024-02" db="EMBL/GenBank/DDBJ databases">
        <authorList>
            <consortium name="ELIXIR-Norway"/>
            <consortium name="Elixir Norway"/>
        </authorList>
    </citation>
    <scope>NUCLEOTIDE SEQUENCE</scope>
</reference>
<dbReference type="Proteomes" id="UP001497444">
    <property type="component" value="Chromosome 17"/>
</dbReference>
<keyword evidence="8 13" id="KW-0547">Nucleotide-binding</keyword>
<evidence type="ECO:0000256" key="4">
    <source>
        <dbReference type="ARBA" id="ARBA00022679"/>
    </source>
</evidence>
<evidence type="ECO:0000256" key="13">
    <source>
        <dbReference type="PROSITE-ProRule" id="PRU10141"/>
    </source>
</evidence>